<keyword evidence="1" id="KW-1133">Transmembrane helix</keyword>
<evidence type="ECO:0000256" key="1">
    <source>
        <dbReference type="SAM" id="Phobius"/>
    </source>
</evidence>
<evidence type="ECO:0000313" key="2">
    <source>
        <dbReference type="EMBL" id="BBI33773.1"/>
    </source>
</evidence>
<keyword evidence="1" id="KW-0812">Transmembrane</keyword>
<keyword evidence="3" id="KW-1185">Reference proteome</keyword>
<feature type="transmembrane region" description="Helical" evidence="1">
    <location>
        <begin position="45"/>
        <end position="67"/>
    </location>
</feature>
<protein>
    <submittedName>
        <fullName evidence="2">Uncharacterized protein</fullName>
    </submittedName>
</protein>
<gene>
    <name evidence="2" type="ORF">KCTCHS21_31720</name>
</gene>
<keyword evidence="1" id="KW-0472">Membrane</keyword>
<proteinExistence type="predicted"/>
<dbReference type="AlphaFoldDB" id="A0A3T1D6S5"/>
<reference evidence="2 3" key="1">
    <citation type="submission" date="2019-01" db="EMBL/GenBank/DDBJ databases">
        <title>Complete genome sequence of Cohnella hallensis HS21 isolated from Korean fir (Abies koreana) rhizospheric soil.</title>
        <authorList>
            <person name="Jiang L."/>
            <person name="Kang S.W."/>
            <person name="Kim S."/>
            <person name="Jung J."/>
            <person name="Kim C.Y."/>
            <person name="Kim D.H."/>
            <person name="Kim S.W."/>
            <person name="Lee J."/>
        </authorList>
    </citation>
    <scope>NUCLEOTIDE SEQUENCE [LARGE SCALE GENOMIC DNA]</scope>
    <source>
        <strain evidence="2 3">HS21</strain>
    </source>
</reference>
<accession>A0A3T1D6S5</accession>
<evidence type="ECO:0000313" key="3">
    <source>
        <dbReference type="Proteomes" id="UP000289856"/>
    </source>
</evidence>
<dbReference type="RefSeq" id="WP_130610019.1">
    <property type="nucleotide sequence ID" value="NZ_AP019400.1"/>
</dbReference>
<dbReference type="KEGG" id="cohn:KCTCHS21_31720"/>
<dbReference type="Proteomes" id="UP000289856">
    <property type="component" value="Chromosome"/>
</dbReference>
<name>A0A3T1D6S5_9BACL</name>
<dbReference type="EMBL" id="AP019400">
    <property type="protein sequence ID" value="BBI33773.1"/>
    <property type="molecule type" value="Genomic_DNA"/>
</dbReference>
<sequence>MVGLLTIVGFLVMVGGIILGIDIINGPHSYLGLFDKSISGIKFKTACVVWASGILIGLFFITLGRIVELLENLNGPKENAANKKRSRDL</sequence>
<feature type="transmembrane region" description="Helical" evidence="1">
    <location>
        <begin position="6"/>
        <end position="24"/>
    </location>
</feature>
<organism evidence="2 3">
    <name type="scientific">Cohnella abietis</name>
    <dbReference type="NCBI Taxonomy" id="2507935"/>
    <lineage>
        <taxon>Bacteria</taxon>
        <taxon>Bacillati</taxon>
        <taxon>Bacillota</taxon>
        <taxon>Bacilli</taxon>
        <taxon>Bacillales</taxon>
        <taxon>Paenibacillaceae</taxon>
        <taxon>Cohnella</taxon>
    </lineage>
</organism>